<feature type="compositionally biased region" description="Basic and acidic residues" evidence="1">
    <location>
        <begin position="381"/>
        <end position="390"/>
    </location>
</feature>
<feature type="transmembrane region" description="Helical" evidence="2">
    <location>
        <begin position="123"/>
        <end position="142"/>
    </location>
</feature>
<gene>
    <name evidence="3" type="primary">dl3950w</name>
    <name evidence="4" type="ordered locus">At4g15820</name>
</gene>
<name>O23433_ARATH</name>
<dbReference type="EMBL" id="AL161542">
    <property type="protein sequence ID" value="CAB78624.1"/>
    <property type="molecule type" value="Genomic_DNA"/>
</dbReference>
<feature type="region of interest" description="Disordered" evidence="1">
    <location>
        <begin position="344"/>
        <end position="460"/>
    </location>
</feature>
<sequence length="592" mass="66925">MKTNPERVRVRRNESALAAAIALTAEIETRGFSESTVAAARIETIPGFSDSIKPKASKYTKDDLCEAFVAMEVIVWKTKQPQRRVRAMMLHNRRLKTKLKILHNHSLLGSILKLSNLKEEYTNILKCLGLICYYYFFFFFFFNVANKKLSVSVADHPRRSHGSFPMRRLFISFEFPSVVLHRKESFCKSYPVLSSSVVSNEVNGISTKISPKLVAKYGLWLIGIFAFQTVCAVLFLGDSTKSEKTPEVSSDSEGNNLVLLEDVEMNEKIAEIRMMAREAHKSEGKQEEDDETGIDIEKEIEARLSNMEKRLNSQRKGLAGLRVEPLDESGNDEKSLMFEKKYKFKAEKPPMGNVKGFGGSKGSDEIMSGTEKTGKNGSASESRDGEKNPEEQLQESVFRDGAAQDSEQRRPSNEVKKSRISGNRVGGTPNMKAGSGFGSTSLSEKHGDVRKGTPLRRAKEKQSEKENKLWWLKLPYVLRILMRSNIDQDISEGYFTLRTESMEQNEGQVSHMIAFEDQSDARNFSYLLESVFEDLDDFSADIAPVTTKDLYEEVSSGGKNVIVVRKRQLTLYAGQPFEDVERALRTLIQERR</sequence>
<evidence type="ECO:0000313" key="3">
    <source>
        <dbReference type="EMBL" id="CAB10360.1"/>
    </source>
</evidence>
<protein>
    <submittedName>
        <fullName evidence="4">Uncharacterized protein AT4g15820</fullName>
    </submittedName>
    <submittedName>
        <fullName evidence="3">Uncharacterized protein dl3950w</fullName>
    </submittedName>
</protein>
<dbReference type="AlphaFoldDB" id="O23433"/>
<reference evidence="3" key="1">
    <citation type="submission" date="1997-07" db="EMBL/GenBank/DDBJ databases">
        <authorList>
            <person name="Bevan M."/>
            <person name="Stiekema W."/>
            <person name="Murphy G."/>
            <person name="Wambutt R."/>
            <person name="Pohl T."/>
            <person name="Terryn N."/>
            <person name="Kreis M."/>
            <person name="Kavanagh T."/>
            <person name="Entian K.D."/>
            <person name="Rieger M."/>
            <person name="James R."/>
            <person name="Puigdomenech P."/>
            <person name="Hatzopoulos P."/>
            <person name="Obermaier B."/>
            <person name="Duesterhoft A."/>
            <person name="Jones J."/>
            <person name="Palme K."/>
            <person name="Ansorge W."/>
            <person name="Delseny M."/>
            <person name="Bancroft I."/>
            <person name="Mewes H.W."/>
            <person name="Schueller C."/>
            <person name="Chalwatzis N."/>
        </authorList>
    </citation>
    <scope>NUCLEOTIDE SEQUENCE</scope>
</reference>
<organism evidence="3">
    <name type="scientific">Arabidopsis thaliana</name>
    <name type="common">Mouse-ear cress</name>
    <dbReference type="NCBI Taxonomy" id="3702"/>
    <lineage>
        <taxon>Eukaryota</taxon>
        <taxon>Viridiplantae</taxon>
        <taxon>Streptophyta</taxon>
        <taxon>Embryophyta</taxon>
        <taxon>Tracheophyta</taxon>
        <taxon>Spermatophyta</taxon>
        <taxon>Magnoliopsida</taxon>
        <taxon>eudicotyledons</taxon>
        <taxon>Gunneridae</taxon>
        <taxon>Pentapetalae</taxon>
        <taxon>rosids</taxon>
        <taxon>malvids</taxon>
        <taxon>Brassicales</taxon>
        <taxon>Brassicaceae</taxon>
        <taxon>Camelineae</taxon>
        <taxon>Arabidopsis</taxon>
    </lineage>
</organism>
<dbReference type="PIR" id="F71423">
    <property type="entry name" value="F71423"/>
</dbReference>
<dbReference type="PANTHER" id="PTHR34962:SF3">
    <property type="entry name" value="ABC SUBFAMILY C PROTEIN"/>
    <property type="match status" value="1"/>
</dbReference>
<proteinExistence type="predicted"/>
<accession>O23433</accession>
<reference key="3">
    <citation type="journal article" date="1999" name="Nature">
        <title>Sequence and analysis of chromosome 4 of the plant Arabidopsis thaliana.</title>
        <authorList>
            <consortium name="EU"/>
            <consortium name="CSHL and WU Arabidopsis Sequencing Project"/>
            <person name="Mayer K."/>
            <person name="Schuller C."/>
            <person name="Wambutt R."/>
            <person name="Murphy G."/>
            <person name="Volckaert G."/>
            <person name="Pohl T."/>
            <person name="Dusterhoft A."/>
            <person name="Stiekema W."/>
            <person name="Entian K.D."/>
            <person name="Terryn N."/>
            <person name="Harris B."/>
            <person name="Ansorge W."/>
            <person name="Brandt P."/>
            <person name="Grivell L."/>
            <person name="Rieger M."/>
            <person name="Weichselgartner M."/>
            <person name="de Simone V."/>
            <person name="Obermaier B."/>
            <person name="Mache R."/>
            <person name="Muller M."/>
            <person name="Kreis M."/>
            <person name="Delseny M."/>
            <person name="Puigdomenech P."/>
            <person name="Watson M."/>
            <person name="Schmidtheini T."/>
            <person name="Reichert B."/>
            <person name="Portatelle D."/>
            <person name="Perez-Alonso M."/>
            <person name="Boutry M."/>
            <person name="Bancroft I."/>
            <person name="Vos P."/>
            <person name="Hoheisel J."/>
            <person name="Zimmermann W."/>
            <person name="Wedler H."/>
            <person name="Ridley P."/>
            <person name="Langham S.A."/>
            <person name="McCullagh B."/>
            <person name="Bilham L."/>
            <person name="Robben J."/>
            <person name="Van der Schueren J."/>
            <person name="Grymonprez B."/>
            <person name="Chuang Y.J."/>
            <person name="Vandenbussche F."/>
            <person name="Braeken M."/>
            <person name="Weltjens I."/>
            <person name="Voet M."/>
            <person name="Bastiaens I."/>
            <person name="Aert R."/>
            <person name="Defoor E."/>
            <person name="Weitzenegger T."/>
            <person name="Bothe G."/>
            <person name="Ramsperger U."/>
            <person name="Hilbert H."/>
            <person name="Braun M."/>
            <person name="Holzer E."/>
            <person name="Brandt A."/>
            <person name="Peters S."/>
            <person name="van Staveren M."/>
            <person name="Dirske W."/>
            <person name="Mooijman P."/>
            <person name="Klein Lankhorst R."/>
            <person name="Rose M."/>
            <person name="Hauf J."/>
            <person name="Kotter P."/>
            <person name="Berneiser S."/>
            <person name="Hempel S."/>
            <person name="Feldpausch M."/>
            <person name="Lamberth S."/>
            <person name="Van den Daele H."/>
            <person name="De Keyser A."/>
            <person name="Buysshaert C."/>
            <person name="Gielen J."/>
            <person name="Villarroel R."/>
            <person name="De Clercq R."/>
            <person name="Van Montagu M."/>
            <person name="Rogers J."/>
            <person name="Cronin A."/>
            <person name="Quail M."/>
            <person name="Bray-Allen S."/>
            <person name="Clark L."/>
            <person name="Doggett J."/>
            <person name="Hall S."/>
            <person name="Kay M."/>
            <person name="Lennard N."/>
            <person name="McLay K."/>
            <person name="Mayes R."/>
            <person name="Pettett A."/>
            <person name="Rajandream M.A."/>
            <person name="Lyne M."/>
            <person name="Benes V."/>
            <person name="Rechmann S."/>
            <person name="Borkova D."/>
            <person name="Blocker H."/>
            <person name="Scharfe M."/>
            <person name="Grimm M."/>
            <person name="Lohnert T.H."/>
            <person name="Dose S."/>
            <person name="de Haan M."/>
            <person name="Maarse A."/>
            <person name="Schafer M."/>
            <person name="Muller-Auer S."/>
            <person name="Gabel C."/>
            <person name="Fuchs M."/>
            <person name="Fartmann B."/>
            <person name="Granderath K."/>
            <person name="Dauner D."/>
            <person name="Herzl A."/>
            <person name="Neumann S."/>
            <person name="Argiriou A."/>
            <person name="Vitale D."/>
            <person name="Liguori R."/>
            <person name="Piravandi E."/>
            <person name="Massenet O."/>
            <person name="Quigley F."/>
            <person name="Clabauld G."/>
            <person name="Mundlein A."/>
            <person name="Felber R."/>
            <person name="Schnabl S."/>
            <person name="Hiller R."/>
            <person name="Schmidt W."/>
            <person name="Lecharny A."/>
            <person name="Aubourg S."/>
            <person name="Chefdor F."/>
            <person name="Cooke R."/>
            <person name="Berger C."/>
            <person name="Montfort A."/>
            <person name="Casacuberta E."/>
            <person name="Gibbons T."/>
            <person name="Weber N."/>
            <person name="Vandenbol M."/>
            <person name="Bargues M."/>
            <person name="Terol J."/>
            <person name="Torres A."/>
            <person name="Perez-Perez A."/>
            <person name="Purnelle B."/>
            <person name="Bent E."/>
            <person name="Johnson S."/>
            <person name="Tacon D."/>
            <person name="Jesse T."/>
            <person name="Heijnen L."/>
            <person name="Schwarz S."/>
            <person name="Scholler P."/>
            <person name="Heber S."/>
            <person name="Francs P."/>
            <person name="Bielke C."/>
            <person name="Frishman D."/>
            <person name="Haase D."/>
            <person name="Lemcke K."/>
            <person name="Mewes H.W."/>
            <person name="Stocker S."/>
            <person name="Zaccaria P."/>
            <person name="Bevan M."/>
            <person name="Wilson R.K."/>
            <person name="de la Bastide M."/>
            <person name="Habermann K."/>
            <person name="Parnell L."/>
            <person name="Dedhia N."/>
            <person name="Gnoj L."/>
            <person name="Schutz K."/>
            <person name="Huang E."/>
            <person name="Spiegel L."/>
            <person name="Sehkon M."/>
            <person name="Murray J."/>
            <person name="Sheet P."/>
            <person name="Cordes M."/>
            <person name="Abu-Threideh J."/>
            <person name="Stoneking T."/>
            <person name="Kalicki J."/>
            <person name="Graves T."/>
            <person name="Harmon G."/>
            <person name="Edwards J."/>
            <person name="Latreille P."/>
            <person name="Courtney L."/>
            <person name="Cloud J."/>
            <person name="Abbott A."/>
            <person name="Scott K."/>
            <person name="Johnson D."/>
            <person name="Minx P."/>
            <person name="Bentley D."/>
            <person name="Fulton B."/>
            <person name="Miller N."/>
            <person name="Greco T."/>
            <person name="Kemp K."/>
            <person name="Kramer J."/>
            <person name="Fulton L."/>
            <person name="Mardis E."/>
            <person name="Dante M."/>
            <person name="Pepin K."/>
            <person name="Hillier L."/>
            <person name="Nelson J."/>
            <person name="Spieth J."/>
            <person name="Ryan E."/>
            <person name="Andrews S."/>
            <person name="Geisel C."/>
            <person name="Layman D."/>
            <person name="Du H."/>
            <person name="Ali J."/>
            <person name="Berghoff A."/>
            <person name="Jones K."/>
            <person name="Drone K."/>
            <person name="Cotton M."/>
            <person name="Joshu C."/>
            <person name="Antonoiu B."/>
            <person name="Zidanic M."/>
            <person name="Strong C."/>
            <person name="Sun H."/>
            <person name="Lamar B."/>
            <person name="Yordan C."/>
            <person name="Ma P."/>
            <person name="Zhong J."/>
            <person name="Preston R."/>
            <person name="Vil D."/>
            <person name="Shekher M."/>
            <person name="Matero A."/>
            <person name="Shah R."/>
            <person name="Swaby I.K."/>
            <person name="O'Shaughnessy A."/>
            <person name="Rodriguez M."/>
            <person name="Hoffmann J."/>
            <person name="Till S."/>
            <person name="Granat S."/>
            <person name="Shohdy N."/>
            <person name="Hasegawa A."/>
            <person name="Hameed A."/>
            <person name="Lodhi M."/>
            <person name="Johnson A."/>
            <person name="Chen E."/>
            <person name="Marra M."/>
            <person name="Martienssen R."/>
            <person name="McCombie W.R."/>
        </authorList>
    </citation>
    <scope>NUCLEOTIDE SEQUENCE [LARGE SCALE GENOMIC DNA]</scope>
    <source>
        <strain>cv. Columbia</strain>
    </source>
</reference>
<dbReference type="ExpressionAtlas" id="O23433">
    <property type="expression patterns" value="baseline and differential"/>
</dbReference>
<dbReference type="EMBL" id="Z97339">
    <property type="protein sequence ID" value="CAB10360.1"/>
    <property type="molecule type" value="Genomic_DNA"/>
</dbReference>
<reference evidence="3" key="4">
    <citation type="submission" date="1999-06" db="EMBL/GenBank/DDBJ databases">
        <authorList>
            <person name="EU Arabidopsis sequencing project"/>
        </authorList>
    </citation>
    <scope>NUCLEOTIDE SEQUENCE</scope>
</reference>
<dbReference type="PANTHER" id="PTHR34962">
    <property type="entry name" value="EMBRYO DEFECTIVE 1703-RELATED"/>
    <property type="match status" value="1"/>
</dbReference>
<evidence type="ECO:0000256" key="2">
    <source>
        <dbReference type="SAM" id="Phobius"/>
    </source>
</evidence>
<reference key="2">
    <citation type="journal article" date="1998" name="Nature">
        <title>Analysis of 1.9 Mb of contiguous sequence from chromosome 4 of Arabidopsis thaliana.</title>
        <authorList>
            <person name="Bevan M."/>
            <person name="Bancroft I."/>
            <person name="Bent E."/>
            <person name="Love K."/>
            <person name="Goodman H.M."/>
            <person name="Dean C."/>
            <person name="Bergkamp R."/>
            <person name="Dirkse W."/>
            <person name="van Staveren M."/>
            <person name="Stiekema W."/>
            <person name="Drost L."/>
            <person name="Ridley P."/>
            <person name="Hudson S.-A."/>
            <person name="Patel K."/>
            <person name="Murphy G."/>
            <person name="Piffanelli P."/>
            <person name="Wedler H."/>
            <person name="Wedler E."/>
            <person name="Wambutt R."/>
            <person name="Weitzenegger T."/>
            <person name="Pohl T."/>
            <person name="Terryn N."/>
            <person name="Gielen J."/>
            <person name="Villarroel R."/>
            <person name="De Clercq R."/>
            <person name="van Montagu M."/>
            <person name="Lecharny A."/>
            <person name="Aubourg S."/>
            <person name="Gy I."/>
            <person name="Kreis M."/>
            <person name="Lao N."/>
            <person name="Kavanagh T."/>
            <person name="Hempel S."/>
            <person name="Kotter P."/>
            <person name="Entian K.-D."/>
            <person name="Rieger M."/>
            <person name="Schaefer M."/>
            <person name="Funk B."/>
            <person name="Mueller-Auer S."/>
            <person name="Silvey M."/>
            <person name="James R."/>
            <person name="Monfort A."/>
            <person name="Pons A."/>
            <person name="Puigdomenech P."/>
            <person name="Douka A."/>
            <person name="Voukelatou E."/>
            <person name="Milioni D."/>
            <person name="Hatzopoulos P."/>
            <person name="Piravandi E."/>
            <person name="Obermaier B."/>
            <person name="Hilbert H."/>
            <person name="Duesterhoeft A."/>
            <person name="Moores T."/>
            <person name="Jones J.D.G."/>
            <person name="Eneva T."/>
            <person name="Palme K."/>
            <person name="Benes V."/>
            <person name="Rechmann S."/>
            <person name="Ansorge W."/>
            <person name="Cooke R."/>
            <person name="Berger C."/>
            <person name="Delseny M."/>
            <person name="Voet M."/>
            <person name="Volckaert G."/>
            <person name="Mewes H.-W."/>
            <person name="Klosterman S."/>
            <person name="Schueller C."/>
            <person name="Chalwatzis N."/>
        </authorList>
    </citation>
    <scope>NUCLEOTIDE SEQUENCE [LARGE SCALE GENOMIC DNA]</scope>
    <source>
        <strain>cv. Columbia</strain>
    </source>
</reference>
<keyword evidence="2" id="KW-0472">Membrane</keyword>
<feature type="transmembrane region" description="Helical" evidence="2">
    <location>
        <begin position="217"/>
        <end position="236"/>
    </location>
</feature>
<evidence type="ECO:0000256" key="1">
    <source>
        <dbReference type="SAM" id="MobiDB-lite"/>
    </source>
</evidence>
<evidence type="ECO:0000313" key="4">
    <source>
        <dbReference type="EMBL" id="CAB78624.1"/>
    </source>
</evidence>
<keyword evidence="2" id="KW-0812">Transmembrane</keyword>
<feature type="compositionally biased region" description="Basic and acidic residues" evidence="1">
    <location>
        <begin position="406"/>
        <end position="417"/>
    </location>
</feature>
<keyword evidence="2" id="KW-1133">Transmembrane helix</keyword>